<gene>
    <name evidence="1" type="ORF">V6N12_031168</name>
</gene>
<proteinExistence type="predicted"/>
<evidence type="ECO:0000313" key="2">
    <source>
        <dbReference type="Proteomes" id="UP001472677"/>
    </source>
</evidence>
<organism evidence="1 2">
    <name type="scientific">Hibiscus sabdariffa</name>
    <name type="common">roselle</name>
    <dbReference type="NCBI Taxonomy" id="183260"/>
    <lineage>
        <taxon>Eukaryota</taxon>
        <taxon>Viridiplantae</taxon>
        <taxon>Streptophyta</taxon>
        <taxon>Embryophyta</taxon>
        <taxon>Tracheophyta</taxon>
        <taxon>Spermatophyta</taxon>
        <taxon>Magnoliopsida</taxon>
        <taxon>eudicotyledons</taxon>
        <taxon>Gunneridae</taxon>
        <taxon>Pentapetalae</taxon>
        <taxon>rosids</taxon>
        <taxon>malvids</taxon>
        <taxon>Malvales</taxon>
        <taxon>Malvaceae</taxon>
        <taxon>Malvoideae</taxon>
        <taxon>Hibiscus</taxon>
    </lineage>
</organism>
<name>A0ABR2E853_9ROSI</name>
<sequence>MWCFPRCVEELLPPEVVGDSVVDSVEAESIVDYSDSVVGLVLADDICDIVGRRPSIVEVDGSVKVENACGGDMVGSPTVVGDSTVVVGNVLIPIVGLVNGNEEEFPPLHSSVKKGEGKYRGRVNANSKNKFDVLARVDSEIIDDSRKPRATSLGVATLLQEIKARKVEKVKAKVPEAVGQVRVSFSQ</sequence>
<reference evidence="1 2" key="1">
    <citation type="journal article" date="2024" name="G3 (Bethesda)">
        <title>Genome assembly of Hibiscus sabdariffa L. provides insights into metabolisms of medicinal natural products.</title>
        <authorList>
            <person name="Kim T."/>
        </authorList>
    </citation>
    <scope>NUCLEOTIDE SEQUENCE [LARGE SCALE GENOMIC DNA]</scope>
    <source>
        <strain evidence="1">TK-2024</strain>
        <tissue evidence="1">Old leaves</tissue>
    </source>
</reference>
<protein>
    <submittedName>
        <fullName evidence="1">Uncharacterized protein</fullName>
    </submittedName>
</protein>
<dbReference type="EMBL" id="JBBPBM010000019">
    <property type="protein sequence ID" value="KAK8554199.1"/>
    <property type="molecule type" value="Genomic_DNA"/>
</dbReference>
<accession>A0ABR2E853</accession>
<keyword evidence="2" id="KW-1185">Reference proteome</keyword>
<comment type="caution">
    <text evidence="1">The sequence shown here is derived from an EMBL/GenBank/DDBJ whole genome shotgun (WGS) entry which is preliminary data.</text>
</comment>
<dbReference type="Proteomes" id="UP001472677">
    <property type="component" value="Unassembled WGS sequence"/>
</dbReference>
<evidence type="ECO:0000313" key="1">
    <source>
        <dbReference type="EMBL" id="KAK8554199.1"/>
    </source>
</evidence>